<dbReference type="Pfam" id="PF05183">
    <property type="entry name" value="RdRP"/>
    <property type="match status" value="1"/>
</dbReference>
<dbReference type="Pfam" id="PF26252">
    <property type="entry name" value="RdRP_helical"/>
    <property type="match status" value="1"/>
</dbReference>
<dbReference type="InterPro" id="IPR058752">
    <property type="entry name" value="RDRP_C_head"/>
</dbReference>
<sequence length="1397" mass="158400">MWSQFNKMHNITIFQGSQNGIIEKRMGRTIQVYGFPSYVNAEMVKEFLENYTGKGTVYALDIPKSKNKGLNPRVFANVQFISKQDAGLISSLINQRLYYGKSYLKVRDLARDVVPKPRVSMFHLQAPALHFGCQVSDDCFHVIWKGLDVIVDFEFGFRKLSFLLSYRDVNYRLELSYESIWRIHLHRPKNRSTQILLIQMFAAPKIYKKYLSSSDSVYEASALQYCKDAFDDKGVRTTDFTQSCCIGQSSAMCLELPCNCDLPDFHENFPYYKEDEKGFTLQTGSTFSQSWYLVPIVASPQGLEFPYEILFKVSSLVQNGCLSGPTLDKTFFRMVDPRFTPADHIERALEKLYHNRECCYAPVKWLNEQYSRYRSGMKYPRSPAISLDGGLVYVRRVQVTPSNVYFCGPEVNVSNRVLRNYHEHIDNFIRVSFVDENWQKIRSADLSSRIISSHGIEKRTGLYRRILSTLRNGIVIGDKKFDFLAFSSSQLRDNSAWMFASIGMLTASRIREWMGDFREIRNVAKYAARLGQSFGSSTENLNVYTHEIELIPDIEIKSNEAKYTFSDGIGKIFSEFAREVASKCGLEGFTPTAFQVRYGGYKGVVSVDPTSKKKLSLKGSMCKFKSQNTKLDVLAWSKYQPCFLNRQKEIIEQLDLSLTDPLRAYETLEIMSPGESTNILKEMLLCGYKPDQEPFLSMMLQTFRASKLYELRTRTRIFIPRGRSMIGCLEERRILDYGQVFIQVSSVGSKHFHGDSFSKLCLKGSDDNNFIVVGKVVVAKNPCLHPGDVRVLWAVDVPALHLMVDCVVFPQKGKRMVARTVPLYGEQSNPKSQLGHIPHPNECSGSDLDGDVYFVCWDPELIPPHQLQPMDYDAAPTVLLDHDVGTEEIIQYFADYMINDSLGVIENTHVAFADKEPGMAESNQCIELAKLFSIAVDFPKTGVPAEIPSHLRVDTYPDFMEKLDKVNYISDRVIGRLFRQVKDIAPNMSCVKSFTLEVAKKSYDHDMEFHGFENHLVDAEYYKGEYDFKLGNFLDYYGIKTEAEIFGGGILKMSKSFNIRKDAEAISLGLRSLRKEERTWFDENSGAISANEAVDDLYAKASAWYHVTYHPSYFGRYNDGMNRAHYLSFPCVFFFLFLASSSVSAAPCNPLCLHKSKAGYYPLSKTGISSGACGYGSLAKGFNNGYIASGILSLLGDEGIGCGSCIHVTCKNKTLCRGRGTDVVLTSSLTQTKNNADTDLILSDRAYISMAAKGKARELLALKTVDVDYIRVPCEYKSQNLSVRVDESSKKPDHLVLTFLYQGGQTGIHLVTAYAQDNFTRIERDMDHKYGAVWEMNKAPQGSLSFRLFVYNGYDRSFVFSNKDVPADWKVGKIYDLGVQMNDQMDKRDGCTPNCTD</sequence>
<dbReference type="PRINTS" id="PR01225">
    <property type="entry name" value="EXPANSNFAMLY"/>
</dbReference>
<comment type="function">
    <text evidence="9">Probably involved in the RNA silencing pathway and required for the generation of small interfering RNAs (siRNAs).</text>
</comment>
<dbReference type="InterPro" id="IPR058751">
    <property type="entry name" value="RDRP_helical"/>
</dbReference>
<evidence type="ECO:0000259" key="11">
    <source>
        <dbReference type="PROSITE" id="PS50843"/>
    </source>
</evidence>
<dbReference type="Gene3D" id="2.60.40.760">
    <property type="entry name" value="Expansin, cellulose-binding-like domain"/>
    <property type="match status" value="1"/>
</dbReference>
<dbReference type="InterPro" id="IPR035979">
    <property type="entry name" value="RBD_domain_sf"/>
</dbReference>
<evidence type="ECO:0000256" key="1">
    <source>
        <dbReference type="ARBA" id="ARBA00005762"/>
    </source>
</evidence>
<dbReference type="PANTHER" id="PTHR23079">
    <property type="entry name" value="RNA-DEPENDENT RNA POLYMERASE"/>
    <property type="match status" value="1"/>
</dbReference>
<evidence type="ECO:0000256" key="3">
    <source>
        <dbReference type="ARBA" id="ARBA00022679"/>
    </source>
</evidence>
<dbReference type="SUPFAM" id="SSF50685">
    <property type="entry name" value="Barwin-like endoglucanases"/>
    <property type="match status" value="1"/>
</dbReference>
<dbReference type="InterPro" id="IPR007118">
    <property type="entry name" value="Expan_Lol_pI"/>
</dbReference>
<evidence type="ECO:0000256" key="5">
    <source>
        <dbReference type="ARBA" id="ARBA00022884"/>
    </source>
</evidence>
<comment type="catalytic activity">
    <reaction evidence="7 9">
        <text>RNA(n) + a ribonucleoside 5'-triphosphate = RNA(n+1) + diphosphate</text>
        <dbReference type="Rhea" id="RHEA:21248"/>
        <dbReference type="Rhea" id="RHEA-COMP:14527"/>
        <dbReference type="Rhea" id="RHEA-COMP:17342"/>
        <dbReference type="ChEBI" id="CHEBI:33019"/>
        <dbReference type="ChEBI" id="CHEBI:61557"/>
        <dbReference type="ChEBI" id="CHEBI:140395"/>
        <dbReference type="EC" id="2.7.7.48"/>
    </reaction>
</comment>
<evidence type="ECO:0000256" key="2">
    <source>
        <dbReference type="ARBA" id="ARBA00022484"/>
    </source>
</evidence>
<comment type="similarity">
    <text evidence="8">Belongs to the expansin family.</text>
</comment>
<dbReference type="Gene3D" id="2.40.40.10">
    <property type="entry name" value="RlpA-like domain"/>
    <property type="match status" value="1"/>
</dbReference>
<evidence type="ECO:0000256" key="8">
    <source>
        <dbReference type="RuleBase" id="RU003460"/>
    </source>
</evidence>
<protein>
    <recommendedName>
        <fullName evidence="9">RNA-dependent RNA polymerase</fullName>
        <ecNumber evidence="9">2.7.7.48</ecNumber>
    </recommendedName>
</protein>
<keyword evidence="5 9" id="KW-0694">RNA-binding</keyword>
<reference evidence="12 13" key="1">
    <citation type="journal article" date="2018" name="Science">
        <title>The opium poppy genome and morphinan production.</title>
        <authorList>
            <person name="Guo L."/>
            <person name="Winzer T."/>
            <person name="Yang X."/>
            <person name="Li Y."/>
            <person name="Ning Z."/>
            <person name="He Z."/>
            <person name="Teodor R."/>
            <person name="Lu Y."/>
            <person name="Bowser T.A."/>
            <person name="Graham I.A."/>
            <person name="Ye K."/>
        </authorList>
    </citation>
    <scope>NUCLEOTIDE SEQUENCE [LARGE SCALE GENOMIC DNA]</scope>
    <source>
        <strain evidence="13">cv. HN1</strain>
        <tissue evidence="12">Leaves</tissue>
    </source>
</reference>
<dbReference type="PROSITE" id="PS50842">
    <property type="entry name" value="EXPANSIN_EG45"/>
    <property type="match status" value="1"/>
</dbReference>
<dbReference type="Pfam" id="PF26250">
    <property type="entry name" value="RRM_RdRP1_2"/>
    <property type="match status" value="1"/>
</dbReference>
<accession>A0A4Y7K4J4</accession>
<dbReference type="InterPro" id="IPR057596">
    <property type="entry name" value="RDRP_core"/>
</dbReference>
<dbReference type="PROSITE" id="PS50843">
    <property type="entry name" value="EXPANSIN_CBD"/>
    <property type="match status" value="1"/>
</dbReference>
<dbReference type="InterPro" id="IPR007117">
    <property type="entry name" value="Expansin_CBD"/>
</dbReference>
<evidence type="ECO:0000259" key="10">
    <source>
        <dbReference type="PROSITE" id="PS50842"/>
    </source>
</evidence>
<keyword evidence="6 9" id="KW-0943">RNA-mediated gene silencing</keyword>
<evidence type="ECO:0000313" key="12">
    <source>
        <dbReference type="EMBL" id="RZC66878.1"/>
    </source>
</evidence>
<evidence type="ECO:0000256" key="9">
    <source>
        <dbReference type="RuleBase" id="RU363098"/>
    </source>
</evidence>
<comment type="similarity">
    <text evidence="1 9">Belongs to the RdRP family.</text>
</comment>
<dbReference type="GO" id="GO:0030422">
    <property type="term" value="P:siRNA processing"/>
    <property type="evidence" value="ECO:0007669"/>
    <property type="project" value="TreeGrafter"/>
</dbReference>
<feature type="domain" description="Expansin-like EG45" evidence="10">
    <location>
        <begin position="1170"/>
        <end position="1279"/>
    </location>
</feature>
<dbReference type="InterPro" id="IPR007112">
    <property type="entry name" value="Expansin/allergen_DPBB_dom"/>
</dbReference>
<dbReference type="PANTHER" id="PTHR23079:SF1">
    <property type="entry name" value="RNA-DEPENDENT RNA POLYMERASE 1"/>
    <property type="match status" value="1"/>
</dbReference>
<dbReference type="GO" id="GO:0031380">
    <property type="term" value="C:nuclear RNA-directed RNA polymerase complex"/>
    <property type="evidence" value="ECO:0007669"/>
    <property type="project" value="TreeGrafter"/>
</dbReference>
<dbReference type="InterPro" id="IPR036908">
    <property type="entry name" value="RlpA-like_sf"/>
</dbReference>
<dbReference type="EC" id="2.7.7.48" evidence="9"/>
<evidence type="ECO:0000256" key="6">
    <source>
        <dbReference type="ARBA" id="ARBA00023158"/>
    </source>
</evidence>
<keyword evidence="13" id="KW-1185">Reference proteome</keyword>
<keyword evidence="4 9" id="KW-0548">Nucleotidyltransferase</keyword>
<keyword evidence="3 9" id="KW-0808">Transferase</keyword>
<dbReference type="SUPFAM" id="SSF54928">
    <property type="entry name" value="RNA-binding domain, RBD"/>
    <property type="match status" value="1"/>
</dbReference>
<dbReference type="Proteomes" id="UP000316621">
    <property type="component" value="Chromosome 6"/>
</dbReference>
<dbReference type="OMA" id="MACERIP"/>
<dbReference type="CDD" id="cd00590">
    <property type="entry name" value="RRM_SF"/>
    <property type="match status" value="1"/>
</dbReference>
<dbReference type="SUPFAM" id="SSF49590">
    <property type="entry name" value="PHL pollen allergen"/>
    <property type="match status" value="1"/>
</dbReference>
<gene>
    <name evidence="12" type="ORF">C5167_010566</name>
</gene>
<name>A0A4Y7K4J4_PAPSO</name>
<organism evidence="12 13">
    <name type="scientific">Papaver somniferum</name>
    <name type="common">Opium poppy</name>
    <dbReference type="NCBI Taxonomy" id="3469"/>
    <lineage>
        <taxon>Eukaryota</taxon>
        <taxon>Viridiplantae</taxon>
        <taxon>Streptophyta</taxon>
        <taxon>Embryophyta</taxon>
        <taxon>Tracheophyta</taxon>
        <taxon>Spermatophyta</taxon>
        <taxon>Magnoliopsida</taxon>
        <taxon>Ranunculales</taxon>
        <taxon>Papaveraceae</taxon>
        <taxon>Papaveroideae</taxon>
        <taxon>Papaver</taxon>
    </lineage>
</organism>
<dbReference type="Pfam" id="PF26253">
    <property type="entry name" value="RdRP_head"/>
    <property type="match status" value="1"/>
</dbReference>
<dbReference type="STRING" id="3469.A0A4Y7K4J4"/>
<evidence type="ECO:0000313" key="13">
    <source>
        <dbReference type="Proteomes" id="UP000316621"/>
    </source>
</evidence>
<dbReference type="InterPro" id="IPR036749">
    <property type="entry name" value="Expansin_CBD_sf"/>
</dbReference>
<evidence type="ECO:0000256" key="4">
    <source>
        <dbReference type="ARBA" id="ARBA00022695"/>
    </source>
</evidence>
<keyword evidence="2 9" id="KW-0696">RNA-directed RNA polymerase</keyword>
<dbReference type="EMBL" id="CM010720">
    <property type="protein sequence ID" value="RZC66878.1"/>
    <property type="molecule type" value="Genomic_DNA"/>
</dbReference>
<dbReference type="GO" id="GO:0005576">
    <property type="term" value="C:extracellular region"/>
    <property type="evidence" value="ECO:0007669"/>
    <property type="project" value="InterPro"/>
</dbReference>
<proteinExistence type="inferred from homology"/>
<dbReference type="Gramene" id="RZC66878">
    <property type="protein sequence ID" value="RZC66878"/>
    <property type="gene ID" value="C5167_010566"/>
</dbReference>
<dbReference type="Pfam" id="PF24823">
    <property type="entry name" value="PH_RDR2"/>
    <property type="match status" value="1"/>
</dbReference>
<feature type="domain" description="Expansin-like CBD" evidence="11">
    <location>
        <begin position="1293"/>
        <end position="1377"/>
    </location>
</feature>
<dbReference type="InterPro" id="IPR058763">
    <property type="entry name" value="RRM_RDR1/2-like"/>
</dbReference>
<dbReference type="InterPro" id="IPR057590">
    <property type="entry name" value="PH_RDR1/2-like"/>
</dbReference>
<dbReference type="GO" id="GO:0003968">
    <property type="term" value="F:RNA-directed RNA polymerase activity"/>
    <property type="evidence" value="ECO:0007669"/>
    <property type="project" value="UniProtKB-KW"/>
</dbReference>
<dbReference type="InterPro" id="IPR007855">
    <property type="entry name" value="RDRP"/>
</dbReference>
<dbReference type="GO" id="GO:0003723">
    <property type="term" value="F:RNA binding"/>
    <property type="evidence" value="ECO:0007669"/>
    <property type="project" value="UniProtKB-KW"/>
</dbReference>
<dbReference type="Pfam" id="PF01357">
    <property type="entry name" value="Expansin_C"/>
    <property type="match status" value="1"/>
</dbReference>
<evidence type="ECO:0000256" key="7">
    <source>
        <dbReference type="ARBA" id="ARBA00048744"/>
    </source>
</evidence>